<keyword evidence="7" id="KW-0325">Glycoprotein</keyword>
<evidence type="ECO:0000313" key="11">
    <source>
        <dbReference type="EMBL" id="KAL3310437.1"/>
    </source>
</evidence>
<evidence type="ECO:0000259" key="10">
    <source>
        <dbReference type="PROSITE" id="PS50268"/>
    </source>
</evidence>
<feature type="domain" description="Cadherin" evidence="10">
    <location>
        <begin position="374"/>
        <end position="518"/>
    </location>
</feature>
<dbReference type="InterPro" id="IPR020894">
    <property type="entry name" value="Cadherin_CS"/>
</dbReference>
<evidence type="ECO:0000256" key="3">
    <source>
        <dbReference type="ARBA" id="ARBA00022737"/>
    </source>
</evidence>
<organism evidence="11 12">
    <name type="scientific">Cichlidogyrus casuarinus</name>
    <dbReference type="NCBI Taxonomy" id="1844966"/>
    <lineage>
        <taxon>Eukaryota</taxon>
        <taxon>Metazoa</taxon>
        <taxon>Spiralia</taxon>
        <taxon>Lophotrochozoa</taxon>
        <taxon>Platyhelminthes</taxon>
        <taxon>Monogenea</taxon>
        <taxon>Monopisthocotylea</taxon>
        <taxon>Dactylogyridea</taxon>
        <taxon>Ancyrocephalidae</taxon>
        <taxon>Cichlidogyrus</taxon>
    </lineage>
</organism>
<evidence type="ECO:0000256" key="5">
    <source>
        <dbReference type="ARBA" id="ARBA00022989"/>
    </source>
</evidence>
<feature type="domain" description="Cadherin" evidence="10">
    <location>
        <begin position="258"/>
        <end position="359"/>
    </location>
</feature>
<accession>A0ABD2PUJ4</accession>
<dbReference type="InterPro" id="IPR002126">
    <property type="entry name" value="Cadherin-like_dom"/>
</dbReference>
<keyword evidence="5" id="KW-1133">Transmembrane helix</keyword>
<evidence type="ECO:0000256" key="2">
    <source>
        <dbReference type="ARBA" id="ARBA00022692"/>
    </source>
</evidence>
<evidence type="ECO:0000256" key="4">
    <source>
        <dbReference type="ARBA" id="ARBA00022837"/>
    </source>
</evidence>
<comment type="caution">
    <text evidence="11">The sequence shown here is derived from an EMBL/GenBank/DDBJ whole genome shotgun (WGS) entry which is preliminary data.</text>
</comment>
<proteinExistence type="predicted"/>
<evidence type="ECO:0000256" key="6">
    <source>
        <dbReference type="ARBA" id="ARBA00023136"/>
    </source>
</evidence>
<sequence>MFRLAICVLTLCMLEPSWTKPDTSEVVFYVPEHSAVDTLVGDLSSYIPAAFLLPQLHLTLDDLQGSEKRQSSLFRVDKSDLSIRVNDATNLDRETLCPECSGYDRACALDYGLSLVLTNSPAQMWINVRIVISDVNDNKPEFAPNIASEINELGCLKLELPESTPAGTQLRLPAAVDLDSQKHGSPRYHLDTTQKLPFQVYVSKEGPSLQQTVGLDYELDQWFNLSLSVCDIGEPPHCNKLPICVALLDENDNEPRFQVQNASVTINETLPVGSQVTQFKAIDQDRGEYGQLRYSLITKNPLFWLNPENGNLLLAQPVEGTVTHKLLVQVRDSQKPDAKFAKSWVTITVLDVNNHAPEIKLKEINSEVFVLSSSREDSLLAFMENNKQPLDLAFVIATDKDSGANAKLNCSLRTPNAKYREVKERELIKRELGMELVQANIVTAGKAIYKLKMNKVFDREHLDGIDPLFWQSAFRLIGVFDRTLRVDVVCLDGGEPMQESRNRMHVAILDRNEHAPVFEREEHNVLVPENQRPGLEVLKLNLTDEDSPGRDSIARIKFLLEPATVRDMFTVDSAKGIIYTRRSFDAEQMDSKLDFEVSFAVLLDLVSCLGNQLVERVTSVRINHKRHCPTSQRCPP</sequence>
<keyword evidence="6" id="KW-0472">Membrane</keyword>
<keyword evidence="12" id="KW-1185">Reference proteome</keyword>
<dbReference type="SMART" id="SM00112">
    <property type="entry name" value="CA"/>
    <property type="match status" value="3"/>
</dbReference>
<evidence type="ECO:0000256" key="7">
    <source>
        <dbReference type="ARBA" id="ARBA00023180"/>
    </source>
</evidence>
<evidence type="ECO:0000256" key="9">
    <source>
        <dbReference type="SAM" id="SignalP"/>
    </source>
</evidence>
<keyword evidence="4 8" id="KW-0106">Calcium</keyword>
<dbReference type="Gene3D" id="2.60.40.60">
    <property type="entry name" value="Cadherins"/>
    <property type="match status" value="5"/>
</dbReference>
<dbReference type="PROSITE" id="PS50268">
    <property type="entry name" value="CADHERIN_2"/>
    <property type="match status" value="5"/>
</dbReference>
<dbReference type="PRINTS" id="PR00205">
    <property type="entry name" value="CADHERIN"/>
</dbReference>
<comment type="subcellular location">
    <subcellularLocation>
        <location evidence="1">Membrane</location>
        <topology evidence="1">Single-pass membrane protein</topology>
    </subcellularLocation>
</comment>
<dbReference type="EMBL" id="JBJKFK010002957">
    <property type="protein sequence ID" value="KAL3310437.1"/>
    <property type="molecule type" value="Genomic_DNA"/>
</dbReference>
<dbReference type="SUPFAM" id="SSF49313">
    <property type="entry name" value="Cadherin-like"/>
    <property type="match status" value="3"/>
</dbReference>
<dbReference type="PANTHER" id="PTHR24028:SF146">
    <property type="entry name" value="CADHERIN 96CB, ISOFORM D-RELATED"/>
    <property type="match status" value="1"/>
</dbReference>
<dbReference type="AlphaFoldDB" id="A0ABD2PUJ4"/>
<dbReference type="GO" id="GO:0016020">
    <property type="term" value="C:membrane"/>
    <property type="evidence" value="ECO:0007669"/>
    <property type="project" value="UniProtKB-SubCell"/>
</dbReference>
<name>A0ABD2PUJ4_9PLAT</name>
<dbReference type="PROSITE" id="PS00232">
    <property type="entry name" value="CADHERIN_1"/>
    <property type="match status" value="1"/>
</dbReference>
<feature type="domain" description="Cadherin" evidence="10">
    <location>
        <begin position="519"/>
        <end position="597"/>
    </location>
</feature>
<gene>
    <name evidence="11" type="ORF">Ciccas_010999</name>
</gene>
<feature type="domain" description="Cadherin" evidence="10">
    <location>
        <begin position="159"/>
        <end position="257"/>
    </location>
</feature>
<dbReference type="CDD" id="cd11304">
    <property type="entry name" value="Cadherin_repeat"/>
    <property type="match status" value="4"/>
</dbReference>
<keyword evidence="3" id="KW-0677">Repeat</keyword>
<dbReference type="InterPro" id="IPR015919">
    <property type="entry name" value="Cadherin-like_sf"/>
</dbReference>
<dbReference type="GO" id="GO:0005509">
    <property type="term" value="F:calcium ion binding"/>
    <property type="evidence" value="ECO:0007669"/>
    <property type="project" value="UniProtKB-UniRule"/>
</dbReference>
<reference evidence="11 12" key="1">
    <citation type="submission" date="2024-11" db="EMBL/GenBank/DDBJ databases">
        <title>Adaptive evolution of stress response genes in parasites aligns with host niche diversity.</title>
        <authorList>
            <person name="Hahn C."/>
            <person name="Resl P."/>
        </authorList>
    </citation>
    <scope>NUCLEOTIDE SEQUENCE [LARGE SCALE GENOMIC DNA]</scope>
    <source>
        <strain evidence="11">EGGRZ-B1_66</strain>
        <tissue evidence="11">Body</tissue>
    </source>
</reference>
<evidence type="ECO:0000313" key="12">
    <source>
        <dbReference type="Proteomes" id="UP001626550"/>
    </source>
</evidence>
<evidence type="ECO:0000256" key="1">
    <source>
        <dbReference type="ARBA" id="ARBA00004167"/>
    </source>
</evidence>
<feature type="domain" description="Cadherin" evidence="10">
    <location>
        <begin position="63"/>
        <end position="142"/>
    </location>
</feature>
<keyword evidence="2" id="KW-0812">Transmembrane</keyword>
<feature type="chain" id="PRO_5044750281" description="Cadherin domain-containing protein" evidence="9">
    <location>
        <begin position="20"/>
        <end position="636"/>
    </location>
</feature>
<feature type="signal peptide" evidence="9">
    <location>
        <begin position="1"/>
        <end position="19"/>
    </location>
</feature>
<dbReference type="Proteomes" id="UP001626550">
    <property type="component" value="Unassembled WGS sequence"/>
</dbReference>
<dbReference type="PANTHER" id="PTHR24028">
    <property type="entry name" value="CADHERIN-87A"/>
    <property type="match status" value="1"/>
</dbReference>
<keyword evidence="9" id="KW-0732">Signal</keyword>
<protein>
    <recommendedName>
        <fullName evidence="10">Cadherin domain-containing protein</fullName>
    </recommendedName>
</protein>
<dbReference type="InterPro" id="IPR050174">
    <property type="entry name" value="Protocadherin/Cadherin-CA"/>
</dbReference>
<evidence type="ECO:0000256" key="8">
    <source>
        <dbReference type="PROSITE-ProRule" id="PRU00043"/>
    </source>
</evidence>
<dbReference type="Pfam" id="PF00028">
    <property type="entry name" value="Cadherin"/>
    <property type="match status" value="2"/>
</dbReference>